<evidence type="ECO:0000259" key="7">
    <source>
        <dbReference type="Pfam" id="PF16563"/>
    </source>
</evidence>
<feature type="region of interest" description="Disordered" evidence="6">
    <location>
        <begin position="44"/>
        <end position="134"/>
    </location>
</feature>
<keyword evidence="2" id="KW-0805">Transcription regulation</keyword>
<dbReference type="GO" id="GO:0000122">
    <property type="term" value="P:negative regulation of transcription by RNA polymerase II"/>
    <property type="evidence" value="ECO:0007669"/>
    <property type="project" value="InterPro"/>
</dbReference>
<reference evidence="9" key="1">
    <citation type="submission" date="2025-08" db="UniProtKB">
        <authorList>
            <consortium name="RefSeq"/>
        </authorList>
    </citation>
    <scope>IDENTIFICATION</scope>
</reference>
<feature type="compositionally biased region" description="Polar residues" evidence="6">
    <location>
        <begin position="181"/>
        <end position="199"/>
    </location>
</feature>
<feature type="compositionally biased region" description="Polar residues" evidence="6">
    <location>
        <begin position="209"/>
        <end position="228"/>
    </location>
</feature>
<dbReference type="Proteomes" id="UP000504617">
    <property type="component" value="Unplaced"/>
</dbReference>
<evidence type="ECO:0000256" key="2">
    <source>
        <dbReference type="ARBA" id="ARBA00023015"/>
    </source>
</evidence>
<feature type="compositionally biased region" description="Polar residues" evidence="6">
    <location>
        <begin position="241"/>
        <end position="255"/>
    </location>
</feature>
<dbReference type="PANTHER" id="PTHR13455:SF3">
    <property type="entry name" value="TRANSCRIPTIONAL REPRESSOR P66-ALPHA"/>
    <property type="match status" value="1"/>
</dbReference>
<dbReference type="GO" id="GO:0016581">
    <property type="term" value="C:NuRD complex"/>
    <property type="evidence" value="ECO:0007669"/>
    <property type="project" value="TreeGrafter"/>
</dbReference>
<proteinExistence type="predicted"/>
<feature type="domain" description="Transcriptional repressor p66 coiled-coil MBD2-interaction" evidence="7">
    <location>
        <begin position="149"/>
        <end position="192"/>
    </location>
</feature>
<dbReference type="Pfam" id="PF16563">
    <property type="entry name" value="P66_CC"/>
    <property type="match status" value="1"/>
</dbReference>
<gene>
    <name evidence="9" type="primary">LOC106550035</name>
</gene>
<evidence type="ECO:0000313" key="8">
    <source>
        <dbReference type="Proteomes" id="UP000504617"/>
    </source>
</evidence>
<dbReference type="InterPro" id="IPR032346">
    <property type="entry name" value="P66_CC"/>
</dbReference>
<dbReference type="Gene3D" id="6.10.250.1650">
    <property type="match status" value="1"/>
</dbReference>
<dbReference type="KEGG" id="tsr:106550035"/>
<dbReference type="InterPro" id="IPR040386">
    <property type="entry name" value="P66"/>
</dbReference>
<keyword evidence="8" id="KW-1185">Reference proteome</keyword>
<keyword evidence="3" id="KW-0175">Coiled coil</keyword>
<protein>
    <submittedName>
        <fullName evidence="9">Transcriptional repressor p66-alpha-like</fullName>
    </submittedName>
</protein>
<evidence type="ECO:0000256" key="6">
    <source>
        <dbReference type="SAM" id="MobiDB-lite"/>
    </source>
</evidence>
<dbReference type="RefSeq" id="XP_013923290.1">
    <property type="nucleotide sequence ID" value="XM_014067815.1"/>
</dbReference>
<comment type="subcellular location">
    <subcellularLocation>
        <location evidence="1">Nucleus</location>
    </subcellularLocation>
</comment>
<feature type="compositionally biased region" description="Gly residues" evidence="6">
    <location>
        <begin position="49"/>
        <end position="58"/>
    </location>
</feature>
<keyword evidence="5" id="KW-0539">Nucleus</keyword>
<feature type="non-terminal residue" evidence="9">
    <location>
        <position position="263"/>
    </location>
</feature>
<feature type="compositionally biased region" description="Basic and acidic residues" evidence="6">
    <location>
        <begin position="104"/>
        <end position="113"/>
    </location>
</feature>
<dbReference type="GeneID" id="106550035"/>
<dbReference type="AlphaFoldDB" id="A0A6I9YHE2"/>
<evidence type="ECO:0000256" key="5">
    <source>
        <dbReference type="ARBA" id="ARBA00023242"/>
    </source>
</evidence>
<sequence length="263" mass="28593">MLEKTLPELSQSTIMTEEACRTRSQKRALEREVTQNDVDCKKMKMDKGLLGGPEGNSEGGDLKLKTDSGSSKVQGLLKGGEMKATIRVEVQTGDEPVDMSTSKSEAKRERRVPSPDVIVLSDNEPSSPRMNGLTKIALKETSTEVLMKSSPEERERMIKQLKEELRLEEAKLVLLKKLRQSQIQKETTAQKPAGSSGNAVATPPPLVRGTQNLASSKSALLQNASSRIPGTVIPPPLIRGGQQTSSKLGSQQNAQIVMPPLVR</sequence>
<evidence type="ECO:0000256" key="4">
    <source>
        <dbReference type="ARBA" id="ARBA00023163"/>
    </source>
</evidence>
<name>A0A6I9YHE2_9SAUR</name>
<accession>A0A6I9YHE2</accession>
<feature type="region of interest" description="Disordered" evidence="6">
    <location>
        <begin position="181"/>
        <end position="263"/>
    </location>
</feature>
<organism evidence="8 9">
    <name type="scientific">Thamnophis sirtalis</name>
    <dbReference type="NCBI Taxonomy" id="35019"/>
    <lineage>
        <taxon>Eukaryota</taxon>
        <taxon>Metazoa</taxon>
        <taxon>Chordata</taxon>
        <taxon>Craniata</taxon>
        <taxon>Vertebrata</taxon>
        <taxon>Euteleostomi</taxon>
        <taxon>Lepidosauria</taxon>
        <taxon>Squamata</taxon>
        <taxon>Bifurcata</taxon>
        <taxon>Unidentata</taxon>
        <taxon>Episquamata</taxon>
        <taxon>Toxicofera</taxon>
        <taxon>Serpentes</taxon>
        <taxon>Colubroidea</taxon>
        <taxon>Colubridae</taxon>
        <taxon>Natricinae</taxon>
        <taxon>Thamnophis</taxon>
    </lineage>
</organism>
<evidence type="ECO:0000256" key="1">
    <source>
        <dbReference type="ARBA" id="ARBA00004123"/>
    </source>
</evidence>
<evidence type="ECO:0000313" key="9">
    <source>
        <dbReference type="RefSeq" id="XP_013923290.1"/>
    </source>
</evidence>
<evidence type="ECO:0000256" key="3">
    <source>
        <dbReference type="ARBA" id="ARBA00023054"/>
    </source>
</evidence>
<keyword evidence="4" id="KW-0804">Transcription</keyword>
<dbReference type="PANTHER" id="PTHR13455">
    <property type="entry name" value="TRANSCRIPTIONAL REPRESSOR P66-RELATED"/>
    <property type="match status" value="1"/>
</dbReference>
<dbReference type="OrthoDB" id="8186989at2759"/>